<reference evidence="2 3" key="1">
    <citation type="submission" date="2019-10" db="EMBL/GenBank/DDBJ databases">
        <title>Gracilibacillus salitolerans sp. nov., a moderate halophile isolated from a saline soil in northwest China.</title>
        <authorList>
            <person name="Gan L."/>
        </authorList>
    </citation>
    <scope>NUCLEOTIDE SEQUENCE [LARGE SCALE GENOMIC DNA]</scope>
    <source>
        <strain evidence="2 3">TP2-8</strain>
    </source>
</reference>
<protein>
    <submittedName>
        <fullName evidence="2">GNAT family N-acetyltransferase</fullName>
    </submittedName>
</protein>
<evidence type="ECO:0000259" key="1">
    <source>
        <dbReference type="PROSITE" id="PS51186"/>
    </source>
</evidence>
<gene>
    <name evidence="2" type="ORF">GH885_08510</name>
</gene>
<accession>A0A6N7QYV4</accession>
<dbReference type="PROSITE" id="PS51186">
    <property type="entry name" value="GNAT"/>
    <property type="match status" value="1"/>
</dbReference>
<dbReference type="Pfam" id="PF13302">
    <property type="entry name" value="Acetyltransf_3"/>
    <property type="match status" value="1"/>
</dbReference>
<feature type="domain" description="N-acetyltransferase" evidence="1">
    <location>
        <begin position="9"/>
        <end position="168"/>
    </location>
</feature>
<dbReference type="InterPro" id="IPR000182">
    <property type="entry name" value="GNAT_dom"/>
</dbReference>
<name>A0A6N7QYV4_9BACI</name>
<keyword evidence="2" id="KW-0808">Transferase</keyword>
<dbReference type="EMBL" id="WJEE01000015">
    <property type="protein sequence ID" value="MRI66392.1"/>
    <property type="molecule type" value="Genomic_DNA"/>
</dbReference>
<proteinExistence type="predicted"/>
<sequence>MKIMETERLYLRELKLEDTEKLSKVLSDPEAMQYYPEPFNIKKVEKWIQWNIENYQTYNHGLWAVVLKNDDTFIDDCGITMQNIEGETVPEIGFHIIKNYWNKGYATEAASACKEYAFEVLHYPKIFSYTTMNNIPSKKVAEKIGMKKYKVFEKNGEQQIVQVALNANAIFSSFAYHKKDQI</sequence>
<dbReference type="PANTHER" id="PTHR43792:SF1">
    <property type="entry name" value="N-ACETYLTRANSFERASE DOMAIN-CONTAINING PROTEIN"/>
    <property type="match status" value="1"/>
</dbReference>
<dbReference type="Gene3D" id="3.40.630.30">
    <property type="match status" value="1"/>
</dbReference>
<evidence type="ECO:0000313" key="2">
    <source>
        <dbReference type="EMBL" id="MRI66392.1"/>
    </source>
</evidence>
<dbReference type="Proteomes" id="UP000435187">
    <property type="component" value="Unassembled WGS sequence"/>
</dbReference>
<organism evidence="2 3">
    <name type="scientific">Gracilibacillus thailandensis</name>
    <dbReference type="NCBI Taxonomy" id="563735"/>
    <lineage>
        <taxon>Bacteria</taxon>
        <taxon>Bacillati</taxon>
        <taxon>Bacillota</taxon>
        <taxon>Bacilli</taxon>
        <taxon>Bacillales</taxon>
        <taxon>Bacillaceae</taxon>
        <taxon>Gracilibacillus</taxon>
    </lineage>
</organism>
<dbReference type="AlphaFoldDB" id="A0A6N7QYV4"/>
<keyword evidence="3" id="KW-1185">Reference proteome</keyword>
<comment type="caution">
    <text evidence="2">The sequence shown here is derived from an EMBL/GenBank/DDBJ whole genome shotgun (WGS) entry which is preliminary data.</text>
</comment>
<dbReference type="GO" id="GO:0016747">
    <property type="term" value="F:acyltransferase activity, transferring groups other than amino-acyl groups"/>
    <property type="evidence" value="ECO:0007669"/>
    <property type="project" value="InterPro"/>
</dbReference>
<evidence type="ECO:0000313" key="3">
    <source>
        <dbReference type="Proteomes" id="UP000435187"/>
    </source>
</evidence>
<dbReference type="InterPro" id="IPR051531">
    <property type="entry name" value="N-acetyltransferase"/>
</dbReference>
<dbReference type="InterPro" id="IPR016181">
    <property type="entry name" value="Acyl_CoA_acyltransferase"/>
</dbReference>
<dbReference type="PANTHER" id="PTHR43792">
    <property type="entry name" value="GNAT FAMILY, PUTATIVE (AFU_ORTHOLOGUE AFUA_3G00765)-RELATED-RELATED"/>
    <property type="match status" value="1"/>
</dbReference>
<dbReference type="SUPFAM" id="SSF55729">
    <property type="entry name" value="Acyl-CoA N-acyltransferases (Nat)"/>
    <property type="match status" value="1"/>
</dbReference>